<sequence>SCVYVNAANNNAHGKPGPSAKQYPAYLNGLHDRIRHLEAIVLNLVGPRASVADSSDPQDEPHIAESVERLSIDDDGSSYFGSSTWQAILDEIGYMKDLIPESQENPFSARDDVDHGGLDLLLGSRVYVDTSELYDAIPPQSDVEPLVEFFFHNMELSPLIVHSPTFRKEYEAFLIDPTGVSPIWIAMLFAMLSLASNFRLLSGVDRGEEAALRVAVKSYREKCAQCLILGDYTKPSKHSLPAMLLYLSCERLRREEYDIGLPMLFSMIVSLAMRMGYHRDPRHYPNLSPFEAEMHRRLWTVLIQFDLIISVGVGLPRIINENHADNTPPHNFLEEDISEDLTELPHPRPAAEPTLVTYVIARMRMIKMLGRITDLVHNAAKTPYDTILEVDRDLYSLYQQLPTFCKVGEGPEINDPMTFLQRLSFESLYEQARCTLHRKYLTVPDPRYAYSRGVCVDAALRMLAQQRLMHEESQPNRILYKQRWKLLTYLNRENLLATMIVGLDVEHSLRRRAAQNYYPPVGDAALETKLEALEHSHAIWEEYRSISKEAATAATALAIILAKAKEVFGPLPITDGTVMPGMSNCTSPVHSLQGDQYTVSPIECLPPPSSATAGPAVATALPTQYMLGVETNGGVLNEMSAGGQPQFQYDPNPMYPQPAPPPPPPTMMPPETSRASLSPMSSGISPPHAYKVMESMIDQPMNLGWCALWESQYPGNGDYPRPVPTEDELWELNGNTANSNANCNSVNATSSVVFPPPAVGPPFHSSGAAGYLA</sequence>
<feature type="non-terminal residue" evidence="1">
    <location>
        <position position="1"/>
    </location>
</feature>
<name>A0ACB8UN34_9EURO</name>
<accession>A0ACB8UN34</accession>
<dbReference type="EMBL" id="JALBCA010000155">
    <property type="protein sequence ID" value="KAI2381961.1"/>
    <property type="molecule type" value="Genomic_DNA"/>
</dbReference>
<organism evidence="1">
    <name type="scientific">Ophidiomyces ophidiicola</name>
    <dbReference type="NCBI Taxonomy" id="1387563"/>
    <lineage>
        <taxon>Eukaryota</taxon>
        <taxon>Fungi</taxon>
        <taxon>Dikarya</taxon>
        <taxon>Ascomycota</taxon>
        <taxon>Pezizomycotina</taxon>
        <taxon>Eurotiomycetes</taxon>
        <taxon>Eurotiomycetidae</taxon>
        <taxon>Onygenales</taxon>
        <taxon>Onygenaceae</taxon>
        <taxon>Ophidiomyces</taxon>
    </lineage>
</organism>
<evidence type="ECO:0000313" key="1">
    <source>
        <dbReference type="EMBL" id="KAI2381961.1"/>
    </source>
</evidence>
<proteinExistence type="predicted"/>
<comment type="caution">
    <text evidence="1">The sequence shown here is derived from an EMBL/GenBank/DDBJ whole genome shotgun (WGS) entry which is preliminary data.</text>
</comment>
<protein>
    <submittedName>
        <fullName evidence="1">Uncharacterized protein</fullName>
    </submittedName>
</protein>
<reference evidence="1" key="1">
    <citation type="journal article" date="2022" name="bioRxiv">
        <title>Population genetic analysis of Ophidiomyces ophidiicola, the causative agent of snake fungal disease, indicates recent introductions to the USA.</title>
        <authorList>
            <person name="Ladner J.T."/>
            <person name="Palmer J.M."/>
            <person name="Ettinger C.L."/>
            <person name="Stajich J.E."/>
            <person name="Farrell T.M."/>
            <person name="Glorioso B.M."/>
            <person name="Lawson B."/>
            <person name="Price S.J."/>
            <person name="Stengle A.G."/>
            <person name="Grear D.A."/>
            <person name="Lorch J.M."/>
        </authorList>
    </citation>
    <scope>NUCLEOTIDE SEQUENCE</scope>
    <source>
        <strain evidence="1">NWHC 24266-5</strain>
    </source>
</reference>
<gene>
    <name evidence="1" type="ORF">LOY88_006448</name>
</gene>